<name>A0A8X6UZC1_TRICX</name>
<dbReference type="AlphaFoldDB" id="A0A8X6UZC1"/>
<protein>
    <submittedName>
        <fullName evidence="1">Uncharacterized protein</fullName>
    </submittedName>
</protein>
<comment type="caution">
    <text evidence="1">The sequence shown here is derived from an EMBL/GenBank/DDBJ whole genome shotgun (WGS) entry which is preliminary data.</text>
</comment>
<sequence length="130" mass="15007">MERITNTELADKHLKYGMAKRNAQAAEILYREKYPKRDASERQFSNSDTICVNMDNYEVIGIYILPKLLLGVPDTAHQGRIIHERWCISAFFDCGVLVPTCYVPREMDWVWKTSCIASTIPGLQSNEFLF</sequence>
<evidence type="ECO:0000313" key="1">
    <source>
        <dbReference type="EMBL" id="GFX93433.1"/>
    </source>
</evidence>
<dbReference type="Proteomes" id="UP000887159">
    <property type="component" value="Unassembled WGS sequence"/>
</dbReference>
<organism evidence="1 2">
    <name type="scientific">Trichonephila clavipes</name>
    <name type="common">Golden silk orbweaver</name>
    <name type="synonym">Nephila clavipes</name>
    <dbReference type="NCBI Taxonomy" id="2585209"/>
    <lineage>
        <taxon>Eukaryota</taxon>
        <taxon>Metazoa</taxon>
        <taxon>Ecdysozoa</taxon>
        <taxon>Arthropoda</taxon>
        <taxon>Chelicerata</taxon>
        <taxon>Arachnida</taxon>
        <taxon>Araneae</taxon>
        <taxon>Araneomorphae</taxon>
        <taxon>Entelegynae</taxon>
        <taxon>Araneoidea</taxon>
        <taxon>Nephilidae</taxon>
        <taxon>Trichonephila</taxon>
    </lineage>
</organism>
<proteinExistence type="predicted"/>
<reference evidence="1" key="1">
    <citation type="submission" date="2020-08" db="EMBL/GenBank/DDBJ databases">
        <title>Multicomponent nature underlies the extraordinary mechanical properties of spider dragline silk.</title>
        <authorList>
            <person name="Kono N."/>
            <person name="Nakamura H."/>
            <person name="Mori M."/>
            <person name="Yoshida Y."/>
            <person name="Ohtoshi R."/>
            <person name="Malay A.D."/>
            <person name="Moran D.A.P."/>
            <person name="Tomita M."/>
            <person name="Numata K."/>
            <person name="Arakawa K."/>
        </authorList>
    </citation>
    <scope>NUCLEOTIDE SEQUENCE</scope>
</reference>
<keyword evidence="2" id="KW-1185">Reference proteome</keyword>
<gene>
    <name evidence="1" type="ORF">TNCV_1093731</name>
</gene>
<dbReference type="EMBL" id="BMAU01021174">
    <property type="protein sequence ID" value="GFX93433.1"/>
    <property type="molecule type" value="Genomic_DNA"/>
</dbReference>
<accession>A0A8X6UZC1</accession>
<evidence type="ECO:0000313" key="2">
    <source>
        <dbReference type="Proteomes" id="UP000887159"/>
    </source>
</evidence>